<sequence>MIFIDACFKRQTPYTPVWMMRQAGRYLSEYMAVRK</sequence>
<dbReference type="InterPro" id="IPR000257">
    <property type="entry name" value="Uroporphyrinogen_deCOase"/>
</dbReference>
<dbReference type="PROSITE" id="PS00906">
    <property type="entry name" value="UROD_1"/>
    <property type="match status" value="1"/>
</dbReference>
<dbReference type="SUPFAM" id="SSF51726">
    <property type="entry name" value="UROD/MetE-like"/>
    <property type="match status" value="1"/>
</dbReference>
<feature type="domain" description="Uroporphyrinogen decarboxylase (URO-D)" evidence="1">
    <location>
        <begin position="16"/>
        <end position="25"/>
    </location>
</feature>
<evidence type="ECO:0000259" key="1">
    <source>
        <dbReference type="PROSITE" id="PS00906"/>
    </source>
</evidence>
<dbReference type="Gene3D" id="3.20.20.210">
    <property type="match status" value="1"/>
</dbReference>
<reference evidence="2 3" key="1">
    <citation type="journal article" date="2021" name="Syst. Appl. Microbiol.">
        <title>nCampylobacter vulpis sp. nov. isolated from wild red foxes.</title>
        <authorList>
            <person name="Parisi A."/>
            <person name="Chiara M."/>
            <person name="Caffara M."/>
            <person name="Mion D."/>
            <person name="Miller W.G."/>
            <person name="Caruso M."/>
            <person name="Manzari C."/>
            <person name="Florio D."/>
            <person name="Capozzi L."/>
            <person name="D'Erchia A.M."/>
            <person name="Manzulli V."/>
            <person name="Zanoni R.G."/>
        </authorList>
    </citation>
    <scope>NUCLEOTIDE SEQUENCE [LARGE SCALE GENOMIC DNA]</scope>
    <source>
        <strain evidence="2 3">52/13</strain>
    </source>
</reference>
<dbReference type="RefSeq" id="WP_282558719.1">
    <property type="nucleotide sequence ID" value="NZ_VJYO01000002.1"/>
</dbReference>
<feature type="non-terminal residue" evidence="2">
    <location>
        <position position="35"/>
    </location>
</feature>
<name>A0ABS5P1N9_9BACT</name>
<evidence type="ECO:0000313" key="3">
    <source>
        <dbReference type="Proteomes" id="UP000811399"/>
    </source>
</evidence>
<dbReference type="EMBL" id="VJYU01000005">
    <property type="protein sequence ID" value="MBS4240595.1"/>
    <property type="molecule type" value="Genomic_DNA"/>
</dbReference>
<organism evidence="2 3">
    <name type="scientific">Campylobacter vulpis</name>
    <dbReference type="NCBI Taxonomy" id="1655500"/>
    <lineage>
        <taxon>Bacteria</taxon>
        <taxon>Pseudomonadati</taxon>
        <taxon>Campylobacterota</taxon>
        <taxon>Epsilonproteobacteria</taxon>
        <taxon>Campylobacterales</taxon>
        <taxon>Campylobacteraceae</taxon>
        <taxon>Campylobacter</taxon>
    </lineage>
</organism>
<dbReference type="InterPro" id="IPR038071">
    <property type="entry name" value="UROD/MetE-like_sf"/>
</dbReference>
<gene>
    <name evidence="2" type="ORF">CVU5213_02440</name>
</gene>
<proteinExistence type="predicted"/>
<protein>
    <submittedName>
        <fullName evidence="2">Uroporphyrinogen decarboxylase</fullName>
    </submittedName>
</protein>
<dbReference type="Pfam" id="PF01208">
    <property type="entry name" value="URO-D"/>
    <property type="match status" value="1"/>
</dbReference>
<accession>A0ABS5P1N9</accession>
<dbReference type="Proteomes" id="UP000811399">
    <property type="component" value="Unassembled WGS sequence"/>
</dbReference>
<evidence type="ECO:0000313" key="2">
    <source>
        <dbReference type="EMBL" id="MBS4240595.1"/>
    </source>
</evidence>
<keyword evidence="3" id="KW-1185">Reference proteome</keyword>
<comment type="caution">
    <text evidence="2">The sequence shown here is derived from an EMBL/GenBank/DDBJ whole genome shotgun (WGS) entry which is preliminary data.</text>
</comment>